<name>A0A9X2FEU4_9BACT</name>
<comment type="caution">
    <text evidence="2">The sequence shown here is derived from an EMBL/GenBank/DDBJ whole genome shotgun (WGS) entry which is preliminary data.</text>
</comment>
<dbReference type="Gene3D" id="2.60.120.650">
    <property type="entry name" value="Cupin"/>
    <property type="match status" value="1"/>
</dbReference>
<dbReference type="Proteomes" id="UP001155241">
    <property type="component" value="Unassembled WGS sequence"/>
</dbReference>
<keyword evidence="3" id="KW-1185">Reference proteome</keyword>
<dbReference type="SMART" id="SM00558">
    <property type="entry name" value="JmjC"/>
    <property type="match status" value="1"/>
</dbReference>
<evidence type="ECO:0000313" key="3">
    <source>
        <dbReference type="Proteomes" id="UP001155241"/>
    </source>
</evidence>
<dbReference type="AlphaFoldDB" id="A0A9X2FEU4"/>
<dbReference type="SUPFAM" id="SSF51197">
    <property type="entry name" value="Clavaminate synthase-like"/>
    <property type="match status" value="1"/>
</dbReference>
<protein>
    <submittedName>
        <fullName evidence="2">Cupin-like domain-containing protein</fullName>
    </submittedName>
</protein>
<dbReference type="Pfam" id="PF13621">
    <property type="entry name" value="Cupin_8"/>
    <property type="match status" value="1"/>
</dbReference>
<gene>
    <name evidence="2" type="ORF">NG895_28075</name>
</gene>
<feature type="domain" description="JmjC" evidence="1">
    <location>
        <begin position="54"/>
        <end position="209"/>
    </location>
</feature>
<dbReference type="PROSITE" id="PS51184">
    <property type="entry name" value="JMJC"/>
    <property type="match status" value="1"/>
</dbReference>
<dbReference type="EMBL" id="JAMXLR010000092">
    <property type="protein sequence ID" value="MCO6047780.1"/>
    <property type="molecule type" value="Genomic_DNA"/>
</dbReference>
<dbReference type="RefSeq" id="WP_252855888.1">
    <property type="nucleotide sequence ID" value="NZ_JAMXLR010000092.1"/>
</dbReference>
<dbReference type="PANTHER" id="PTHR12461">
    <property type="entry name" value="HYPOXIA-INDUCIBLE FACTOR 1 ALPHA INHIBITOR-RELATED"/>
    <property type="match status" value="1"/>
</dbReference>
<organism evidence="2 3">
    <name type="scientific">Aeoliella straminimaris</name>
    <dbReference type="NCBI Taxonomy" id="2954799"/>
    <lineage>
        <taxon>Bacteria</taxon>
        <taxon>Pseudomonadati</taxon>
        <taxon>Planctomycetota</taxon>
        <taxon>Planctomycetia</taxon>
        <taxon>Pirellulales</taxon>
        <taxon>Lacipirellulaceae</taxon>
        <taxon>Aeoliella</taxon>
    </lineage>
</organism>
<accession>A0A9X2FEU4</accession>
<dbReference type="InterPro" id="IPR003347">
    <property type="entry name" value="JmjC_dom"/>
</dbReference>
<evidence type="ECO:0000313" key="2">
    <source>
        <dbReference type="EMBL" id="MCO6047780.1"/>
    </source>
</evidence>
<proteinExistence type="predicted"/>
<dbReference type="InterPro" id="IPR041667">
    <property type="entry name" value="Cupin_8"/>
</dbReference>
<dbReference type="PANTHER" id="PTHR12461:SF105">
    <property type="entry name" value="HYPOXIA-INDUCIBLE FACTOR 1-ALPHA INHIBITOR"/>
    <property type="match status" value="1"/>
</dbReference>
<reference evidence="2" key="1">
    <citation type="submission" date="2022-06" db="EMBL/GenBank/DDBJ databases">
        <title>Aeoliella straminimaris, a novel planctomycete from sediments.</title>
        <authorList>
            <person name="Vitorino I.R."/>
            <person name="Lage O.M."/>
        </authorList>
    </citation>
    <scope>NUCLEOTIDE SEQUENCE</scope>
    <source>
        <strain evidence="2">ICT_H6.2</strain>
    </source>
</reference>
<evidence type="ECO:0000259" key="1">
    <source>
        <dbReference type="PROSITE" id="PS51184"/>
    </source>
</evidence>
<sequence>MMIPRIAATDQERFLEEFYHAEQPVVLTGTVQTVATVDEVCEKLNARIVEDKTASQRLLWYDVRRDLLDQICSTPEVVDDLMDPEQAFLRENCVRIWFNPGGHITPWHYDGHSLHVFNLQLKGLKRWTIVAPETPFACTPFSHTVVTKMPSLRGKRVLEFDLDEGDMLFLPRYWYHYVESHGEMNINVNWVLMPKVHAVPSLTAVREAEMMWLKARLDPMLPAGAKKTLHSYAGVGKPAVDKLTENVTTAAGLARLGKELARVPLWSIALPAHLMKLRALLQTKRLLRSLRGKPASNATIETPRVVNY</sequence>